<name>A0ABD1Z890_9MARC</name>
<evidence type="ECO:0000313" key="3">
    <source>
        <dbReference type="Proteomes" id="UP001605036"/>
    </source>
</evidence>
<comment type="caution">
    <text evidence="2">The sequence shown here is derived from an EMBL/GenBank/DDBJ whole genome shotgun (WGS) entry which is preliminary data.</text>
</comment>
<organism evidence="2 3">
    <name type="scientific">Riccia fluitans</name>
    <dbReference type="NCBI Taxonomy" id="41844"/>
    <lineage>
        <taxon>Eukaryota</taxon>
        <taxon>Viridiplantae</taxon>
        <taxon>Streptophyta</taxon>
        <taxon>Embryophyta</taxon>
        <taxon>Marchantiophyta</taxon>
        <taxon>Marchantiopsida</taxon>
        <taxon>Marchantiidae</taxon>
        <taxon>Marchantiales</taxon>
        <taxon>Ricciaceae</taxon>
        <taxon>Riccia</taxon>
    </lineage>
</organism>
<evidence type="ECO:0000259" key="1">
    <source>
        <dbReference type="Pfam" id="PF12146"/>
    </source>
</evidence>
<accession>A0ABD1Z890</accession>
<feature type="domain" description="Serine aminopeptidase S33" evidence="1">
    <location>
        <begin position="83"/>
        <end position="126"/>
    </location>
</feature>
<dbReference type="AlphaFoldDB" id="A0ABD1Z890"/>
<dbReference type="SUPFAM" id="SSF53474">
    <property type="entry name" value="alpha/beta-Hydrolases"/>
    <property type="match status" value="1"/>
</dbReference>
<dbReference type="InterPro" id="IPR051044">
    <property type="entry name" value="MAG_DAG_Lipase"/>
</dbReference>
<keyword evidence="3" id="KW-1185">Reference proteome</keyword>
<dbReference type="Proteomes" id="UP001605036">
    <property type="component" value="Unassembled WGS sequence"/>
</dbReference>
<dbReference type="InterPro" id="IPR022742">
    <property type="entry name" value="Hydrolase_4"/>
</dbReference>
<proteinExistence type="predicted"/>
<sequence length="139" mass="15412">MGAGVCPYDIHRGGVVHSIQPPEFGDSKLGDSPGSLFQHIYRKGPEKMVAISECEIVYGEEYILNSRGMKLFTCHWLPVEKDIKGLIFLCHGYGIECSVYTRETGMRLARAGYAVYGIDYEGHGLCAHGIGSKQRKVEK</sequence>
<evidence type="ECO:0000313" key="2">
    <source>
        <dbReference type="EMBL" id="KAL2644006.1"/>
    </source>
</evidence>
<reference evidence="2 3" key="1">
    <citation type="submission" date="2024-09" db="EMBL/GenBank/DDBJ databases">
        <title>Chromosome-scale assembly of Riccia fluitans.</title>
        <authorList>
            <person name="Paukszto L."/>
            <person name="Sawicki J."/>
            <person name="Karawczyk K."/>
            <person name="Piernik-Szablinska J."/>
            <person name="Szczecinska M."/>
            <person name="Mazdziarz M."/>
        </authorList>
    </citation>
    <scope>NUCLEOTIDE SEQUENCE [LARGE SCALE GENOMIC DNA]</scope>
    <source>
        <strain evidence="2">Rf_01</strain>
        <tissue evidence="2">Aerial parts of the thallus</tissue>
    </source>
</reference>
<dbReference type="InterPro" id="IPR029058">
    <property type="entry name" value="AB_hydrolase_fold"/>
</dbReference>
<dbReference type="Gene3D" id="3.40.50.1820">
    <property type="entry name" value="alpha/beta hydrolase"/>
    <property type="match status" value="1"/>
</dbReference>
<protein>
    <recommendedName>
        <fullName evidence="1">Serine aminopeptidase S33 domain-containing protein</fullName>
    </recommendedName>
</protein>
<dbReference type="PANTHER" id="PTHR11614">
    <property type="entry name" value="PHOSPHOLIPASE-RELATED"/>
    <property type="match status" value="1"/>
</dbReference>
<gene>
    <name evidence="2" type="ORF">R1flu_011593</name>
</gene>
<dbReference type="EMBL" id="JBHFFA010000002">
    <property type="protein sequence ID" value="KAL2644006.1"/>
    <property type="molecule type" value="Genomic_DNA"/>
</dbReference>
<dbReference type="Pfam" id="PF12146">
    <property type="entry name" value="Hydrolase_4"/>
    <property type="match status" value="1"/>
</dbReference>